<evidence type="ECO:0000313" key="1">
    <source>
        <dbReference type="EMBL" id="MBP2071187.1"/>
    </source>
</evidence>
<reference evidence="1" key="1">
    <citation type="submission" date="2021-03" db="EMBL/GenBank/DDBJ databases">
        <title>Genomic Encyclopedia of Type Strains, Phase IV (KMG-IV): sequencing the most valuable type-strain genomes for metagenomic binning, comparative biology and taxonomic classification.</title>
        <authorList>
            <person name="Goeker M."/>
        </authorList>
    </citation>
    <scope>NUCLEOTIDE SEQUENCE</scope>
    <source>
        <strain evidence="1">DSM 101588</strain>
    </source>
</reference>
<sequence>MEYGRILATRGVADEMEGSPEFAREVAAAFNRYQSKDWGDLSQVDKELNDLAVKTGERILAAYETSKGKIWIITEWDRSATTILFPIEY</sequence>
<organism evidence="1 2">
    <name type="scientific">Thermoanaerobacterium butyriciformans</name>
    <dbReference type="NCBI Taxonomy" id="1702242"/>
    <lineage>
        <taxon>Bacteria</taxon>
        <taxon>Bacillati</taxon>
        <taxon>Bacillota</taxon>
        <taxon>Clostridia</taxon>
        <taxon>Thermoanaerobacterales</taxon>
        <taxon>Thermoanaerobacteraceae</taxon>
        <taxon>Thermoanaerobacterium</taxon>
    </lineage>
</organism>
<evidence type="ECO:0000313" key="2">
    <source>
        <dbReference type="Proteomes" id="UP001166402"/>
    </source>
</evidence>
<protein>
    <submittedName>
        <fullName evidence="1">Uncharacterized protein</fullName>
    </submittedName>
</protein>
<dbReference type="RefSeq" id="WP_209453127.1">
    <property type="nucleotide sequence ID" value="NZ_JAGGLT010000005.1"/>
</dbReference>
<comment type="caution">
    <text evidence="1">The sequence shown here is derived from an EMBL/GenBank/DDBJ whole genome shotgun (WGS) entry which is preliminary data.</text>
</comment>
<dbReference type="Proteomes" id="UP001166402">
    <property type="component" value="Unassembled WGS sequence"/>
</dbReference>
<name>A0ABS4NBY2_9THEO</name>
<dbReference type="EMBL" id="JAGGLT010000005">
    <property type="protein sequence ID" value="MBP2071187.1"/>
    <property type="molecule type" value="Genomic_DNA"/>
</dbReference>
<proteinExistence type="predicted"/>
<gene>
    <name evidence="1" type="ORF">J2Z80_000688</name>
</gene>
<accession>A0ABS4NBY2</accession>
<keyword evidence="2" id="KW-1185">Reference proteome</keyword>